<evidence type="ECO:0000313" key="4">
    <source>
        <dbReference type="EMBL" id="SOC40887.1"/>
    </source>
</evidence>
<dbReference type="Pfam" id="PF01546">
    <property type="entry name" value="Peptidase_M20"/>
    <property type="match status" value="1"/>
</dbReference>
<dbReference type="EMBL" id="OBQC01000009">
    <property type="protein sequence ID" value="SOC40887.1"/>
    <property type="molecule type" value="Genomic_DNA"/>
</dbReference>
<reference evidence="5" key="1">
    <citation type="submission" date="2017-08" db="EMBL/GenBank/DDBJ databases">
        <authorList>
            <person name="Varghese N."/>
            <person name="Submissions S."/>
        </authorList>
    </citation>
    <scope>NUCLEOTIDE SEQUENCE [LARGE SCALE GENOMIC DNA]</scope>
    <source>
        <strain evidence="5">JC23</strain>
    </source>
</reference>
<dbReference type="InterPro" id="IPR011650">
    <property type="entry name" value="Peptidase_M20_dimer"/>
</dbReference>
<dbReference type="AlphaFoldDB" id="A0A285UGU1"/>
<dbReference type="SUPFAM" id="SSF53187">
    <property type="entry name" value="Zn-dependent exopeptidases"/>
    <property type="match status" value="1"/>
</dbReference>
<evidence type="ECO:0000313" key="5">
    <source>
        <dbReference type="Proteomes" id="UP000219252"/>
    </source>
</evidence>
<keyword evidence="5" id="KW-1185">Reference proteome</keyword>
<dbReference type="PANTHER" id="PTHR11014:SF63">
    <property type="entry name" value="METALLOPEPTIDASE, PUTATIVE (AFU_ORTHOLOGUE AFUA_6G09600)-RELATED"/>
    <property type="match status" value="1"/>
</dbReference>
<dbReference type="InterPro" id="IPR002933">
    <property type="entry name" value="Peptidase_M20"/>
</dbReference>
<dbReference type="InterPro" id="IPR017439">
    <property type="entry name" value="Amidohydrolase"/>
</dbReference>
<dbReference type="GO" id="GO:0019877">
    <property type="term" value="P:diaminopimelate biosynthetic process"/>
    <property type="evidence" value="ECO:0007669"/>
    <property type="project" value="UniProtKB-ARBA"/>
</dbReference>
<gene>
    <name evidence="4" type="ORF">SAMN05877842_10919</name>
</gene>
<dbReference type="InterPro" id="IPR036264">
    <property type="entry name" value="Bact_exopeptidase_dim_dom"/>
</dbReference>
<proteinExistence type="predicted"/>
<dbReference type="Gene3D" id="3.30.70.360">
    <property type="match status" value="1"/>
</dbReference>
<protein>
    <submittedName>
        <fullName evidence="4">Amidohydrolase</fullName>
    </submittedName>
</protein>
<evidence type="ECO:0000259" key="3">
    <source>
        <dbReference type="Pfam" id="PF07687"/>
    </source>
</evidence>
<dbReference type="OrthoDB" id="9776731at2"/>
<sequence>MLLNTILKTDSSLEEHLIDVRRNLHQEPELSNEEVITTKKIKNWLNEAGIRVLDLPLKTGVVAEISGQQPGPIIAIRADIDALPIHEETDLPFKSQTPGVMHACGHDFHTAVILGAAYLLKQQESQLKGTVKVIFQPAEETGHGAESIIETGVLEDVEAIFGLHNNPFTELGTFGTKAGITSAGVDRFEINIKGKGAHAARPYEGIDPIIIASEIVSSLQNIVSRQLKYNDEVVISVTHISSGSTWNVIPDTAYLEGTVRTFNEDIRKSIPEKMERIIKGAAYSYGAEAELIWHPGPPSVNNDEQWTEFVKALAEEHGYNIYETEPSAGGEDFASYQQTIKGAFVNIGVSGSYGLHHPKFTLDESAILPSAKYFADLAEKAIEQLTNKK</sequence>
<dbReference type="PANTHER" id="PTHR11014">
    <property type="entry name" value="PEPTIDASE M20 FAMILY MEMBER"/>
    <property type="match status" value="1"/>
</dbReference>
<evidence type="ECO:0000256" key="1">
    <source>
        <dbReference type="ARBA" id="ARBA00022801"/>
    </source>
</evidence>
<name>A0A285UGU1_9BACL</name>
<dbReference type="SUPFAM" id="SSF55031">
    <property type="entry name" value="Bacterial exopeptidase dimerisation domain"/>
    <property type="match status" value="1"/>
</dbReference>
<dbReference type="Proteomes" id="UP000219252">
    <property type="component" value="Unassembled WGS sequence"/>
</dbReference>
<feature type="binding site" evidence="2">
    <location>
        <position position="164"/>
    </location>
    <ligand>
        <name>Mn(2+)</name>
        <dbReference type="ChEBI" id="CHEBI:29035"/>
        <label>2</label>
    </ligand>
</feature>
<keyword evidence="1 4" id="KW-0378">Hydrolase</keyword>
<feature type="binding site" evidence="2">
    <location>
        <position position="104"/>
    </location>
    <ligand>
        <name>Mn(2+)</name>
        <dbReference type="ChEBI" id="CHEBI:29035"/>
        <label>2</label>
    </ligand>
</feature>
<dbReference type="FunFam" id="3.30.70.360:FF:000001">
    <property type="entry name" value="N-acetyldiaminopimelate deacetylase"/>
    <property type="match status" value="1"/>
</dbReference>
<feature type="domain" description="Peptidase M20 dimerisation" evidence="3">
    <location>
        <begin position="183"/>
        <end position="283"/>
    </location>
</feature>
<organism evidence="4 5">
    <name type="scientific">Ureibacillus acetophenoni</name>
    <dbReference type="NCBI Taxonomy" id="614649"/>
    <lineage>
        <taxon>Bacteria</taxon>
        <taxon>Bacillati</taxon>
        <taxon>Bacillota</taxon>
        <taxon>Bacilli</taxon>
        <taxon>Bacillales</taxon>
        <taxon>Caryophanaceae</taxon>
        <taxon>Ureibacillus</taxon>
    </lineage>
</organism>
<feature type="binding site" evidence="2">
    <location>
        <position position="356"/>
    </location>
    <ligand>
        <name>Mn(2+)</name>
        <dbReference type="ChEBI" id="CHEBI:29035"/>
        <label>2</label>
    </ligand>
</feature>
<feature type="binding site" evidence="2">
    <location>
        <position position="140"/>
    </location>
    <ligand>
        <name>Mn(2+)</name>
        <dbReference type="ChEBI" id="CHEBI:29035"/>
        <label>2</label>
    </ligand>
</feature>
<dbReference type="NCBIfam" id="TIGR01891">
    <property type="entry name" value="amidohydrolases"/>
    <property type="match status" value="1"/>
</dbReference>
<accession>A0A285UGU1</accession>
<evidence type="ECO:0000256" key="2">
    <source>
        <dbReference type="PIRSR" id="PIRSR005962-1"/>
    </source>
</evidence>
<comment type="cofactor">
    <cofactor evidence="2">
        <name>Mn(2+)</name>
        <dbReference type="ChEBI" id="CHEBI:29035"/>
    </cofactor>
    <text evidence="2">The Mn(2+) ion enhances activity.</text>
</comment>
<dbReference type="GO" id="GO:0046872">
    <property type="term" value="F:metal ion binding"/>
    <property type="evidence" value="ECO:0007669"/>
    <property type="project" value="UniProtKB-KW"/>
</dbReference>
<dbReference type="Gene3D" id="3.40.630.10">
    <property type="entry name" value="Zn peptidases"/>
    <property type="match status" value="1"/>
</dbReference>
<keyword evidence="2" id="KW-0479">Metal-binding</keyword>
<keyword evidence="2" id="KW-0464">Manganese</keyword>
<dbReference type="PIRSF" id="PIRSF005962">
    <property type="entry name" value="Pept_M20D_amidohydro"/>
    <property type="match status" value="1"/>
</dbReference>
<feature type="binding site" evidence="2">
    <location>
        <position position="106"/>
    </location>
    <ligand>
        <name>Mn(2+)</name>
        <dbReference type="ChEBI" id="CHEBI:29035"/>
        <label>2</label>
    </ligand>
</feature>
<dbReference type="Pfam" id="PF07687">
    <property type="entry name" value="M20_dimer"/>
    <property type="match status" value="1"/>
</dbReference>
<dbReference type="GO" id="GO:0050118">
    <property type="term" value="F:N-acetyldiaminopimelate deacetylase activity"/>
    <property type="evidence" value="ECO:0007669"/>
    <property type="project" value="UniProtKB-ARBA"/>
</dbReference>